<comment type="caution">
    <text evidence="3">The sequence shown here is derived from an EMBL/GenBank/DDBJ whole genome shotgun (WGS) entry which is preliminary data.</text>
</comment>
<feature type="transmembrane region" description="Helical" evidence="2">
    <location>
        <begin position="127"/>
        <end position="149"/>
    </location>
</feature>
<dbReference type="Proteomes" id="UP001235712">
    <property type="component" value="Unassembled WGS sequence"/>
</dbReference>
<evidence type="ECO:0000256" key="1">
    <source>
        <dbReference type="SAM" id="MobiDB-lite"/>
    </source>
</evidence>
<gene>
    <name evidence="3" type="ORF">J2S57_004062</name>
</gene>
<accession>A0ABT9P6J1</accession>
<evidence type="ECO:0000313" key="4">
    <source>
        <dbReference type="Proteomes" id="UP001235712"/>
    </source>
</evidence>
<evidence type="ECO:0000256" key="2">
    <source>
        <dbReference type="SAM" id="Phobius"/>
    </source>
</evidence>
<keyword evidence="4" id="KW-1185">Reference proteome</keyword>
<dbReference type="EMBL" id="JAUSQZ010000001">
    <property type="protein sequence ID" value="MDP9828313.1"/>
    <property type="molecule type" value="Genomic_DNA"/>
</dbReference>
<reference evidence="3 4" key="1">
    <citation type="submission" date="2023-07" db="EMBL/GenBank/DDBJ databases">
        <title>Sequencing the genomes of 1000 actinobacteria strains.</title>
        <authorList>
            <person name="Klenk H.-P."/>
        </authorList>
    </citation>
    <scope>NUCLEOTIDE SEQUENCE [LARGE SCALE GENOMIC DNA]</scope>
    <source>
        <strain evidence="3 4">DSM 44388</strain>
    </source>
</reference>
<feature type="transmembrane region" description="Helical" evidence="2">
    <location>
        <begin position="70"/>
        <end position="88"/>
    </location>
</feature>
<feature type="transmembrane region" description="Helical" evidence="2">
    <location>
        <begin position="25"/>
        <end position="50"/>
    </location>
</feature>
<keyword evidence="2" id="KW-0472">Membrane</keyword>
<dbReference type="RefSeq" id="WP_307245367.1">
    <property type="nucleotide sequence ID" value="NZ_JAUSQZ010000001.1"/>
</dbReference>
<sequence>MIDERSGQPWQPEPSEGRRPRPKKLLAGETAALVGPLMLGVVMAVAWRLLIPVTEGFGDEQEVAAAVDGTLAGLGLLTGLAVGGLTLLRPGATPVRRVLVVLITSTIGAAVSWGLGNQVGTPALRAIGSAFVWPATTAVVIMVGAILPWTSRRLEAPARH</sequence>
<name>A0ABT9P6J1_9ACTN</name>
<keyword evidence="2" id="KW-1133">Transmembrane helix</keyword>
<feature type="transmembrane region" description="Helical" evidence="2">
    <location>
        <begin position="95"/>
        <end position="115"/>
    </location>
</feature>
<feature type="region of interest" description="Disordered" evidence="1">
    <location>
        <begin position="1"/>
        <end position="22"/>
    </location>
</feature>
<protein>
    <submittedName>
        <fullName evidence="3">Uncharacterized protein</fullName>
    </submittedName>
</protein>
<organism evidence="3 4">
    <name type="scientific">Kineosporia succinea</name>
    <dbReference type="NCBI Taxonomy" id="84632"/>
    <lineage>
        <taxon>Bacteria</taxon>
        <taxon>Bacillati</taxon>
        <taxon>Actinomycetota</taxon>
        <taxon>Actinomycetes</taxon>
        <taxon>Kineosporiales</taxon>
        <taxon>Kineosporiaceae</taxon>
        <taxon>Kineosporia</taxon>
    </lineage>
</organism>
<keyword evidence="2" id="KW-0812">Transmembrane</keyword>
<evidence type="ECO:0000313" key="3">
    <source>
        <dbReference type="EMBL" id="MDP9828313.1"/>
    </source>
</evidence>
<proteinExistence type="predicted"/>